<keyword evidence="3" id="KW-1185">Reference proteome</keyword>
<accession>A0AB34HJ19</accession>
<dbReference type="EMBL" id="JAIQCJ010001128">
    <property type="protein sequence ID" value="KAJ8792258.1"/>
    <property type="molecule type" value="Genomic_DNA"/>
</dbReference>
<gene>
    <name evidence="2" type="ORF">J1605_019950</name>
</gene>
<proteinExistence type="predicted"/>
<comment type="caution">
    <text evidence="2">The sequence shown here is derived from an EMBL/GenBank/DDBJ whole genome shotgun (WGS) entry which is preliminary data.</text>
</comment>
<dbReference type="Proteomes" id="UP001159641">
    <property type="component" value="Unassembled WGS sequence"/>
</dbReference>
<feature type="region of interest" description="Disordered" evidence="1">
    <location>
        <begin position="206"/>
        <end position="231"/>
    </location>
</feature>
<organism evidence="2 3">
    <name type="scientific">Eschrichtius robustus</name>
    <name type="common">California gray whale</name>
    <name type="synonym">Eschrichtius gibbosus</name>
    <dbReference type="NCBI Taxonomy" id="9764"/>
    <lineage>
        <taxon>Eukaryota</taxon>
        <taxon>Metazoa</taxon>
        <taxon>Chordata</taxon>
        <taxon>Craniata</taxon>
        <taxon>Vertebrata</taxon>
        <taxon>Euteleostomi</taxon>
        <taxon>Mammalia</taxon>
        <taxon>Eutheria</taxon>
        <taxon>Laurasiatheria</taxon>
        <taxon>Artiodactyla</taxon>
        <taxon>Whippomorpha</taxon>
        <taxon>Cetacea</taxon>
        <taxon>Mysticeti</taxon>
        <taxon>Eschrichtiidae</taxon>
        <taxon>Eschrichtius</taxon>
    </lineage>
</organism>
<protein>
    <submittedName>
        <fullName evidence="2">Uncharacterized protein</fullName>
    </submittedName>
</protein>
<evidence type="ECO:0000313" key="3">
    <source>
        <dbReference type="Proteomes" id="UP001159641"/>
    </source>
</evidence>
<feature type="region of interest" description="Disordered" evidence="1">
    <location>
        <begin position="98"/>
        <end position="126"/>
    </location>
</feature>
<evidence type="ECO:0000313" key="2">
    <source>
        <dbReference type="EMBL" id="KAJ8792258.1"/>
    </source>
</evidence>
<dbReference type="AlphaFoldDB" id="A0AB34HJ19"/>
<evidence type="ECO:0000256" key="1">
    <source>
        <dbReference type="SAM" id="MobiDB-lite"/>
    </source>
</evidence>
<name>A0AB34HJ19_ESCRO</name>
<reference evidence="2 3" key="1">
    <citation type="submission" date="2022-11" db="EMBL/GenBank/DDBJ databases">
        <title>Whole genome sequence of Eschrichtius robustus ER-17-0199.</title>
        <authorList>
            <person name="Bruniche-Olsen A."/>
            <person name="Black A.N."/>
            <person name="Fields C.J."/>
            <person name="Walden K."/>
            <person name="Dewoody J.A."/>
        </authorList>
    </citation>
    <scope>NUCLEOTIDE SEQUENCE [LARGE SCALE GENOMIC DNA]</scope>
    <source>
        <strain evidence="2">ER-17-0199</strain>
        <tissue evidence="2">Blubber</tissue>
    </source>
</reference>
<sequence>MMPANLEEVAGGCQVVSSLQRWVQNGIIPIGAVAVPTAVKPEETIFPLNPVRSDISTHKHSSTERCRKRSVFSCDQGHLAADSRGNRHSHKRRFMDECGQESGLMKPSRKGSGAVSAQQGQEAPGSLPCGPLGAVVTKAHRLAALTPGQSNQILLMTLRKLKVPLMSELKGKIPGFPGGAVVKNPPANAGDTGLSPGLGRSHVLRSNEAHAPQLLSLRSRARAPQQEKPPQ</sequence>